<feature type="region of interest" description="Disordered" evidence="5">
    <location>
        <begin position="1"/>
        <end position="40"/>
    </location>
</feature>
<dbReference type="STRING" id="595528.A0A0D2WMR6"/>
<feature type="domain" description="Peptidase C50" evidence="6">
    <location>
        <begin position="742"/>
        <end position="840"/>
    </location>
</feature>
<evidence type="ECO:0000259" key="6">
    <source>
        <dbReference type="PROSITE" id="PS51700"/>
    </source>
</evidence>
<accession>A0A0D2WMR6</accession>
<keyword evidence="4" id="KW-0159">Chromosome partition</keyword>
<feature type="compositionally biased region" description="Polar residues" evidence="5">
    <location>
        <begin position="12"/>
        <end position="21"/>
    </location>
</feature>
<feature type="region of interest" description="Disordered" evidence="5">
    <location>
        <begin position="88"/>
        <end position="118"/>
    </location>
</feature>
<dbReference type="OrthoDB" id="10255632at2759"/>
<keyword evidence="3" id="KW-0378">Hydrolase</keyword>
<protein>
    <recommendedName>
        <fullName evidence="2">separase</fullName>
        <ecNumber evidence="2">3.4.22.49</ecNumber>
    </recommendedName>
</protein>
<dbReference type="InParanoid" id="A0A0D2WMR6"/>
<dbReference type="EMBL" id="KE346363">
    <property type="protein sequence ID" value="KJE92215.1"/>
    <property type="molecule type" value="Genomic_DNA"/>
</dbReference>
<dbReference type="PROSITE" id="PS51700">
    <property type="entry name" value="SEPARIN"/>
    <property type="match status" value="1"/>
</dbReference>
<dbReference type="GO" id="GO:0006508">
    <property type="term" value="P:proteolysis"/>
    <property type="evidence" value="ECO:0007669"/>
    <property type="project" value="InterPro"/>
</dbReference>
<dbReference type="PANTHER" id="PTHR12792:SF0">
    <property type="entry name" value="SEPARIN"/>
    <property type="match status" value="1"/>
</dbReference>
<reference evidence="8" key="1">
    <citation type="submission" date="2011-02" db="EMBL/GenBank/DDBJ databases">
        <title>The Genome Sequence of Capsaspora owczarzaki ATCC 30864.</title>
        <authorList>
            <person name="Russ C."/>
            <person name="Cuomo C."/>
            <person name="Burger G."/>
            <person name="Gray M.W."/>
            <person name="Holland P.W.H."/>
            <person name="King N."/>
            <person name="Lang F.B.F."/>
            <person name="Roger A.J."/>
            <person name="Ruiz-Trillo I."/>
            <person name="Young S.K."/>
            <person name="Zeng Q."/>
            <person name="Gargeya S."/>
            <person name="Alvarado L."/>
            <person name="Berlin A."/>
            <person name="Chapman S.B."/>
            <person name="Chen Z."/>
            <person name="Freedman E."/>
            <person name="Gellesch M."/>
            <person name="Goldberg J."/>
            <person name="Griggs A."/>
            <person name="Gujja S."/>
            <person name="Heilman E."/>
            <person name="Heiman D."/>
            <person name="Howarth C."/>
            <person name="Mehta T."/>
            <person name="Neiman D."/>
            <person name="Pearson M."/>
            <person name="Roberts A."/>
            <person name="Saif S."/>
            <person name="Shea T."/>
            <person name="Shenoy N."/>
            <person name="Sisk P."/>
            <person name="Stolte C."/>
            <person name="Sykes S."/>
            <person name="White J."/>
            <person name="Yandava C."/>
            <person name="Haas B."/>
            <person name="Nusbaum C."/>
            <person name="Birren B."/>
        </authorList>
    </citation>
    <scope>NUCLEOTIDE SEQUENCE</scope>
    <source>
        <strain evidence="8">ATCC 30864</strain>
    </source>
</reference>
<dbReference type="GO" id="GO:0005737">
    <property type="term" value="C:cytoplasm"/>
    <property type="evidence" value="ECO:0007669"/>
    <property type="project" value="TreeGrafter"/>
</dbReference>
<evidence type="ECO:0000313" key="8">
    <source>
        <dbReference type="Proteomes" id="UP000008743"/>
    </source>
</evidence>
<sequence>MVGTAVSKRAQENSSVANVVPTTTKQTKSQTTGGKTSKSTASIVNIADATTGDNPAELETAWTNCASSRTVTRAELTDLIQRTRPFLPQQQQQEQQQQQQQEKHLQDAASPPKCHGSLPSEALAGLDAATKDTIKSLTQLAVSALQRQPATTKTLPVSAYNLSLQLQRLRESTLGLELIAALPLDQFAASMHMRFLVIKITCIGVMNDDGAALSNVMQLTELSSVVHDTQVFLQLRQQTPADPALDKLVYAMTKCALRHCSDRAVRLSQPGISCLLQAASLPLVEPAAALQLVEERVTAFARVAANVHLLAKTIGGFEALVQSWSEYPAVRMKLEPRPVQVAALKPAHVAPLVRVAEKLALEGQKQLQVRVLKIALSLSPSVDLQLRLAAAYASFGLYGAAALALPVQEILVASAQPPSILALLLMSHAATSIRTTLCTKGANAAALILCDLIPSARDALAEAVQLSPTSAAPVDDLVLLLRDAPSALRELGAQLLLVCAEVLCVSKQSTLSNVSRFPGQVYAEMALRMVQQSPAAGSNSCNKHLSLARRWFSHQMSTSSMAGDDELLDVTALPKTWTVLQIAVLPVVDRLAVVLVRDGTSQLFLCDNGGDTLEKHTQELHRILKGTRASMSMPMNTDSELREWHEVRKQFDAGLADLVQGLDAMLCSTKSPKLKSRPLGELLDRKVADQHTILILGRESHALPWESAPCLKATNCSRVPCMQFLLHRVAMQQQEASFPIDPTRGFYIVNPSGDLKRTQDTFSPKMTAVASWSGLIGTTPVETVAQGMTDAFARDDLVLYLGHGGSERFVPSERLRRVESHAATLLIGCSSGLLKCPGVFEPHGRALEHLLTGCPAVVANLFDVSDREIDKFTETLLAEFLSGSSELSRAVRTARGACRFGYLNGAAPVVYGLPTITTCAVPGFVPQSDGDALVDDMFKLSLDRSSACLPPPTLARSTTGRAKMKYSASTTEPAVEAAPAPAAVSVAVPAAKARKGAKASGSAPSTDLAPVPAPALEAPVEIVRPALKKSVSESTVLSRMPKRKADAKPSAVVEILDDDPAPVSEPTVLSRVPRRKADAKPAAIVVEILDNDPAPSSTSDMQTEPVPPTLTRTRSRAPAQSASASRRV</sequence>
<evidence type="ECO:0000313" key="7">
    <source>
        <dbReference type="EMBL" id="KJE92215.1"/>
    </source>
</evidence>
<dbReference type="GO" id="GO:0072686">
    <property type="term" value="C:mitotic spindle"/>
    <property type="evidence" value="ECO:0007669"/>
    <property type="project" value="TreeGrafter"/>
</dbReference>
<dbReference type="PANTHER" id="PTHR12792">
    <property type="entry name" value="EXTRA SPINDLE POLES 1-RELATED"/>
    <property type="match status" value="1"/>
</dbReference>
<feature type="compositionally biased region" description="Low complexity" evidence="5">
    <location>
        <begin position="1116"/>
        <end position="1128"/>
    </location>
</feature>
<dbReference type="InterPro" id="IPR030397">
    <property type="entry name" value="SEPARIN_core_dom"/>
</dbReference>
<evidence type="ECO:0000256" key="2">
    <source>
        <dbReference type="ARBA" id="ARBA00012489"/>
    </source>
</evidence>
<evidence type="ECO:0000256" key="5">
    <source>
        <dbReference type="SAM" id="MobiDB-lite"/>
    </source>
</evidence>
<comment type="catalytic activity">
    <reaction evidence="1">
        <text>All bonds known to be hydrolyzed by this endopeptidase have arginine in P1 and an acidic residue in P4. P6 is often occupied by an acidic residue or by a hydroxy-amino-acid residue, the phosphorylation of which enhances cleavage.</text>
        <dbReference type="EC" id="3.4.22.49"/>
    </reaction>
</comment>
<dbReference type="GO" id="GO:0005634">
    <property type="term" value="C:nucleus"/>
    <property type="evidence" value="ECO:0007669"/>
    <property type="project" value="InterPro"/>
</dbReference>
<keyword evidence="8" id="KW-1185">Reference proteome</keyword>
<dbReference type="AlphaFoldDB" id="A0A0D2WMR6"/>
<dbReference type="GO" id="GO:0004197">
    <property type="term" value="F:cysteine-type endopeptidase activity"/>
    <property type="evidence" value="ECO:0007669"/>
    <property type="project" value="InterPro"/>
</dbReference>
<dbReference type="Proteomes" id="UP000008743">
    <property type="component" value="Unassembled WGS sequence"/>
</dbReference>
<dbReference type="eggNOG" id="KOG1849">
    <property type="taxonomic scope" value="Eukaryota"/>
</dbReference>
<dbReference type="EC" id="3.4.22.49" evidence="2"/>
<evidence type="ECO:0000256" key="1">
    <source>
        <dbReference type="ARBA" id="ARBA00000451"/>
    </source>
</evidence>
<dbReference type="InterPro" id="IPR005314">
    <property type="entry name" value="Peptidase_C50"/>
</dbReference>
<gene>
    <name evidence="7" type="ORF">CAOG_009641</name>
</gene>
<organism evidence="7 8">
    <name type="scientific">Capsaspora owczarzaki (strain ATCC 30864)</name>
    <dbReference type="NCBI Taxonomy" id="595528"/>
    <lineage>
        <taxon>Eukaryota</taxon>
        <taxon>Filasterea</taxon>
        <taxon>Capsaspora</taxon>
    </lineage>
</organism>
<feature type="compositionally biased region" description="Low complexity" evidence="5">
    <location>
        <begin position="22"/>
        <end position="40"/>
    </location>
</feature>
<feature type="compositionally biased region" description="Low complexity" evidence="5">
    <location>
        <begin position="89"/>
        <end position="100"/>
    </location>
</feature>
<evidence type="ECO:0000256" key="3">
    <source>
        <dbReference type="ARBA" id="ARBA00022801"/>
    </source>
</evidence>
<feature type="region of interest" description="Disordered" evidence="5">
    <location>
        <begin position="1090"/>
        <end position="1128"/>
    </location>
</feature>
<dbReference type="GO" id="GO:0051307">
    <property type="term" value="P:meiotic chromosome separation"/>
    <property type="evidence" value="ECO:0007669"/>
    <property type="project" value="TreeGrafter"/>
</dbReference>
<proteinExistence type="predicted"/>
<name>A0A0D2WMR6_CAPO3</name>
<dbReference type="Pfam" id="PF03568">
    <property type="entry name" value="Separin_C"/>
    <property type="match status" value="1"/>
</dbReference>
<evidence type="ECO:0000256" key="4">
    <source>
        <dbReference type="ARBA" id="ARBA00022829"/>
    </source>
</evidence>